<evidence type="ECO:0000259" key="10">
    <source>
        <dbReference type="Pfam" id="PF00465"/>
    </source>
</evidence>
<dbReference type="PANTHER" id="PTHR43616">
    <property type="entry name" value="GLYCEROL DEHYDROGENASE"/>
    <property type="match status" value="1"/>
</dbReference>
<name>A0A9D1K8C7_9FIRM</name>
<dbReference type="Gene3D" id="1.20.1090.10">
    <property type="entry name" value="Dehydroquinate synthase-like - alpha domain"/>
    <property type="match status" value="1"/>
</dbReference>
<comment type="caution">
    <text evidence="11">The sequence shown here is derived from an EMBL/GenBank/DDBJ whole genome shotgun (WGS) entry which is preliminary data.</text>
</comment>
<evidence type="ECO:0000256" key="1">
    <source>
        <dbReference type="ARBA" id="ARBA00022723"/>
    </source>
</evidence>
<feature type="binding site" evidence="9">
    <location>
        <begin position="128"/>
        <end position="132"/>
    </location>
    <ligand>
        <name>NAD(+)</name>
        <dbReference type="ChEBI" id="CHEBI:57540"/>
    </ligand>
</feature>
<dbReference type="PIRSF" id="PIRSF000112">
    <property type="entry name" value="Glycerol_dehydrogenase"/>
    <property type="match status" value="1"/>
</dbReference>
<dbReference type="EMBL" id="DVJS01000144">
    <property type="protein sequence ID" value="HIS97480.1"/>
    <property type="molecule type" value="Genomic_DNA"/>
</dbReference>
<evidence type="ECO:0000313" key="11">
    <source>
        <dbReference type="EMBL" id="HIS97480.1"/>
    </source>
</evidence>
<feature type="binding site" evidence="9">
    <location>
        <position position="161"/>
    </location>
    <ligand>
        <name>NAD(+)</name>
        <dbReference type="ChEBI" id="CHEBI:57540"/>
    </ligand>
</feature>
<dbReference type="InterPro" id="IPR001670">
    <property type="entry name" value="ADH_Fe/GldA"/>
</dbReference>
<feature type="binding site" evidence="8">
    <location>
        <position position="304"/>
    </location>
    <ligand>
        <name>glycerol</name>
        <dbReference type="ChEBI" id="CHEBI:17754"/>
    </ligand>
</feature>
<evidence type="ECO:0000256" key="2">
    <source>
        <dbReference type="ARBA" id="ARBA00023002"/>
    </source>
</evidence>
<evidence type="ECO:0000256" key="6">
    <source>
        <dbReference type="ARBA" id="ARBA00040132"/>
    </source>
</evidence>
<dbReference type="Gene3D" id="3.40.50.1970">
    <property type="match status" value="1"/>
</dbReference>
<reference evidence="11" key="2">
    <citation type="journal article" date="2021" name="PeerJ">
        <title>Extensive microbial diversity within the chicken gut microbiome revealed by metagenomics and culture.</title>
        <authorList>
            <person name="Gilroy R."/>
            <person name="Ravi A."/>
            <person name="Getino M."/>
            <person name="Pursley I."/>
            <person name="Horton D.L."/>
            <person name="Alikhan N.F."/>
            <person name="Baker D."/>
            <person name="Gharbi K."/>
            <person name="Hall N."/>
            <person name="Watson M."/>
            <person name="Adriaenssens E.M."/>
            <person name="Foster-Nyarko E."/>
            <person name="Jarju S."/>
            <person name="Secka A."/>
            <person name="Antonio M."/>
            <person name="Oren A."/>
            <person name="Chaudhuri R.R."/>
            <person name="La Ragione R."/>
            <person name="Hildebrand F."/>
            <person name="Pallen M.J."/>
        </authorList>
    </citation>
    <scope>NUCLEOTIDE SEQUENCE</scope>
    <source>
        <strain evidence="11">ChiHecec3B27-6122</strain>
    </source>
</reference>
<feature type="binding site" evidence="8">
    <location>
        <position position="206"/>
    </location>
    <ligand>
        <name>glycerol</name>
        <dbReference type="ChEBI" id="CHEBI:17754"/>
    </ligand>
</feature>
<dbReference type="EC" id="1.1.1.6" evidence="5"/>
<dbReference type="AlphaFoldDB" id="A0A9D1K8C7"/>
<keyword evidence="3 9" id="KW-0520">NAD</keyword>
<dbReference type="InterPro" id="IPR016205">
    <property type="entry name" value="Glycerol_DH"/>
</dbReference>
<dbReference type="SUPFAM" id="SSF56796">
    <property type="entry name" value="Dehydroquinate synthase-like"/>
    <property type="match status" value="1"/>
</dbReference>
<accession>A0A9D1K8C7</accession>
<comment type="cofactor">
    <cofactor evidence="8">
        <name>Zn(2+)</name>
        <dbReference type="ChEBI" id="CHEBI:29105"/>
    </cofactor>
    <text evidence="8">Binds 1 zinc ion per subunit.</text>
</comment>
<dbReference type="Proteomes" id="UP000886876">
    <property type="component" value="Unassembled WGS sequence"/>
</dbReference>
<feature type="binding site" evidence="8">
    <location>
        <position position="286"/>
    </location>
    <ligand>
        <name>glycerol</name>
        <dbReference type="ChEBI" id="CHEBI:17754"/>
    </ligand>
</feature>
<comment type="catalytic activity">
    <reaction evidence="7">
        <text>glycerol + NAD(+) = dihydroxyacetone + NADH + H(+)</text>
        <dbReference type="Rhea" id="RHEA:13769"/>
        <dbReference type="ChEBI" id="CHEBI:15378"/>
        <dbReference type="ChEBI" id="CHEBI:16016"/>
        <dbReference type="ChEBI" id="CHEBI:17754"/>
        <dbReference type="ChEBI" id="CHEBI:57540"/>
        <dbReference type="ChEBI" id="CHEBI:57945"/>
        <dbReference type="EC" id="1.1.1.6"/>
    </reaction>
</comment>
<proteinExistence type="predicted"/>
<feature type="binding site" evidence="9">
    <location>
        <position position="165"/>
    </location>
    <ligand>
        <name>NAD(+)</name>
        <dbReference type="ChEBI" id="CHEBI:57540"/>
    </ligand>
</feature>
<keyword evidence="8" id="KW-0862">Zinc</keyword>
<sequence length="391" mass="43836">MSYYDLQTSARYVQGPGVLREIKRYTFGMGRKFLIITSCRHENEYVYSTIKKSFASSCEAMLIPETAEINFRYNRQIAQAKRFDAMGLHPEAEFVDYGGCEITESRVDALVRRVNEEGFDCVIGVGGGKGMDFARAVAYHTDRRCVLVPTMASTNASASPLCVIYSEDGKRQVACHYLANYQDLVLADTEMLLRSPARCFAAGIGDQMCTYLEVYYTNELMGSLGEFPSLSWDVIDKSCELFLTEGKAAYESAKAGRLSREYEDVLSQVLYSNAHMRAAACSGFAHLLAKALVLFPEVPRRWLHGAQVAYAILPMKVHQGRPLEDLLRYAEWLRSLDMPSTLEELGLADASPEQLLAACREVHPNPTAELPYTPEELRDCVFKADELLKQP</sequence>
<evidence type="ECO:0000256" key="7">
    <source>
        <dbReference type="ARBA" id="ARBA00049006"/>
    </source>
</evidence>
<reference evidence="11" key="1">
    <citation type="submission" date="2020-10" db="EMBL/GenBank/DDBJ databases">
        <authorList>
            <person name="Gilroy R."/>
        </authorList>
    </citation>
    <scope>NUCLEOTIDE SEQUENCE</scope>
    <source>
        <strain evidence="11">ChiHecec3B27-6122</strain>
    </source>
</reference>
<feature type="binding site" evidence="9">
    <location>
        <begin position="150"/>
        <end position="153"/>
    </location>
    <ligand>
        <name>NAD(+)</name>
        <dbReference type="ChEBI" id="CHEBI:57540"/>
    </ligand>
</feature>
<feature type="binding site" evidence="9">
    <location>
        <position position="159"/>
    </location>
    <ligand>
        <name>NAD(+)</name>
        <dbReference type="ChEBI" id="CHEBI:57540"/>
    </ligand>
</feature>
<feature type="domain" description="Alcohol dehydrogenase iron-type/glycerol dehydrogenase GldA" evidence="10">
    <location>
        <begin position="100"/>
        <end position="189"/>
    </location>
</feature>
<evidence type="ECO:0000256" key="9">
    <source>
        <dbReference type="PIRSR" id="PIRSR000112-3"/>
    </source>
</evidence>
<evidence type="ECO:0000256" key="8">
    <source>
        <dbReference type="PIRSR" id="PIRSR000112-1"/>
    </source>
</evidence>
<keyword evidence="2" id="KW-0560">Oxidoreductase</keyword>
<dbReference type="GO" id="GO:0008888">
    <property type="term" value="F:glycerol dehydrogenase (NAD+) activity"/>
    <property type="evidence" value="ECO:0007669"/>
    <property type="project" value="UniProtKB-EC"/>
</dbReference>
<dbReference type="Pfam" id="PF00465">
    <property type="entry name" value="Fe-ADH"/>
    <property type="match status" value="1"/>
</dbReference>
<evidence type="ECO:0000256" key="5">
    <source>
        <dbReference type="ARBA" id="ARBA00039147"/>
    </source>
</evidence>
<dbReference type="GO" id="GO:0046872">
    <property type="term" value="F:metal ion binding"/>
    <property type="evidence" value="ECO:0007669"/>
    <property type="project" value="UniProtKB-KW"/>
</dbReference>
<gene>
    <name evidence="11" type="ORF">IAD42_05840</name>
</gene>
<evidence type="ECO:0000256" key="3">
    <source>
        <dbReference type="ARBA" id="ARBA00023027"/>
    </source>
</evidence>
<evidence type="ECO:0000313" key="12">
    <source>
        <dbReference type="Proteomes" id="UP000886876"/>
    </source>
</evidence>
<keyword evidence="1 8" id="KW-0479">Metal-binding</keyword>
<evidence type="ECO:0000256" key="4">
    <source>
        <dbReference type="ARBA" id="ARBA00037918"/>
    </source>
</evidence>
<organism evidence="11 12">
    <name type="scientific">Candidatus Scatomorpha pullistercoris</name>
    <dbReference type="NCBI Taxonomy" id="2840929"/>
    <lineage>
        <taxon>Bacteria</taxon>
        <taxon>Bacillati</taxon>
        <taxon>Bacillota</taxon>
        <taxon>Clostridia</taxon>
        <taxon>Eubacteriales</taxon>
        <taxon>Candidatus Scatomorpha</taxon>
    </lineage>
</organism>
<protein>
    <recommendedName>
        <fullName evidence="6">Glycerol dehydrogenase</fullName>
        <ecNumber evidence="5">1.1.1.6</ecNumber>
    </recommendedName>
</protein>
<comment type="pathway">
    <text evidence="4">Polyol metabolism; glycerol fermentation; glycerone phosphate from glycerol (oxidative route): step 1/2.</text>
</comment>
<dbReference type="PANTHER" id="PTHR43616:SF5">
    <property type="entry name" value="GLYCEROL DEHYDROGENASE 1"/>
    <property type="match status" value="1"/>
</dbReference>